<name>A0ABQ0EYH8_APOSI</name>
<comment type="similarity">
    <text evidence="2">Belongs to the class-IV pyridoxal-phosphate-dependent aminotransferase family.</text>
</comment>
<protein>
    <recommendedName>
        <fullName evidence="3">branched-chain-amino-acid transaminase</fullName>
        <ecNumber evidence="3">2.6.1.42</ecNumber>
    </recommendedName>
</protein>
<evidence type="ECO:0000256" key="4">
    <source>
        <dbReference type="ARBA" id="ARBA00022898"/>
    </source>
</evidence>
<accession>A0ABQ0EYH8</accession>
<keyword evidence="6" id="KW-0808">Transferase</keyword>
<evidence type="ECO:0000256" key="5">
    <source>
        <dbReference type="SAM" id="MobiDB-lite"/>
    </source>
</evidence>
<dbReference type="EC" id="2.6.1.42" evidence="3"/>
<proteinExistence type="inferred from homology"/>
<keyword evidence="4" id="KW-0663">Pyridoxal phosphate</keyword>
<feature type="region of interest" description="Disordered" evidence="5">
    <location>
        <begin position="25"/>
        <end position="62"/>
    </location>
</feature>
<dbReference type="EMBL" id="BAAFST010000007">
    <property type="protein sequence ID" value="GAB1292082.1"/>
    <property type="molecule type" value="Genomic_DNA"/>
</dbReference>
<dbReference type="GO" id="GO:0008483">
    <property type="term" value="F:transaminase activity"/>
    <property type="evidence" value="ECO:0007669"/>
    <property type="project" value="UniProtKB-KW"/>
</dbReference>
<comment type="caution">
    <text evidence="6">The sequence shown here is derived from an EMBL/GenBank/DDBJ whole genome shotgun (WGS) entry which is preliminary data.</text>
</comment>
<dbReference type="Proteomes" id="UP001623349">
    <property type="component" value="Unassembled WGS sequence"/>
</dbReference>
<sequence>MSGPESFCLFPGFCVGPEDACPPISGAADLQIQMTKEPQKKPSPSQPLQFGKTSHRPHADGGVEQQCRAGALRGSSPSRTSHASTQSCLRAALLSAEDFSQVPAPIASSFQLVTSTPGDQNPLVSMRTVFVYVGICTACDGSLRASKHTKAETSSAFRPWLNMDRMLRSARRLCSFAVRAVGGIRQLVEVDKDWVPDGSGTSLYVRPVLIGNETP</sequence>
<dbReference type="SUPFAM" id="SSF56752">
    <property type="entry name" value="D-aminoacid aminotransferase-like PLP-dependent enzymes"/>
    <property type="match status" value="1"/>
</dbReference>
<evidence type="ECO:0000313" key="6">
    <source>
        <dbReference type="EMBL" id="GAB1292082.1"/>
    </source>
</evidence>
<reference evidence="6 7" key="1">
    <citation type="submission" date="2024-08" db="EMBL/GenBank/DDBJ databases">
        <title>The draft genome of Apodemus speciosus.</title>
        <authorList>
            <person name="Nabeshima K."/>
            <person name="Suzuki S."/>
            <person name="Onuma M."/>
        </authorList>
    </citation>
    <scope>NUCLEOTIDE SEQUENCE [LARGE SCALE GENOMIC DNA]</scope>
    <source>
        <strain evidence="6">IB14-021</strain>
    </source>
</reference>
<evidence type="ECO:0000256" key="1">
    <source>
        <dbReference type="ARBA" id="ARBA00001933"/>
    </source>
</evidence>
<evidence type="ECO:0000256" key="2">
    <source>
        <dbReference type="ARBA" id="ARBA00009320"/>
    </source>
</evidence>
<evidence type="ECO:0000313" key="7">
    <source>
        <dbReference type="Proteomes" id="UP001623349"/>
    </source>
</evidence>
<dbReference type="InterPro" id="IPR043131">
    <property type="entry name" value="BCAT-like_N"/>
</dbReference>
<keyword evidence="6" id="KW-0032">Aminotransferase</keyword>
<organism evidence="6 7">
    <name type="scientific">Apodemus speciosus</name>
    <name type="common">Large Japanese field mouse</name>
    <dbReference type="NCBI Taxonomy" id="105296"/>
    <lineage>
        <taxon>Eukaryota</taxon>
        <taxon>Metazoa</taxon>
        <taxon>Chordata</taxon>
        <taxon>Craniata</taxon>
        <taxon>Vertebrata</taxon>
        <taxon>Euteleostomi</taxon>
        <taxon>Mammalia</taxon>
        <taxon>Eutheria</taxon>
        <taxon>Euarchontoglires</taxon>
        <taxon>Glires</taxon>
        <taxon>Rodentia</taxon>
        <taxon>Myomorpha</taxon>
        <taxon>Muroidea</taxon>
        <taxon>Muridae</taxon>
        <taxon>Murinae</taxon>
        <taxon>Apodemus</taxon>
    </lineage>
</organism>
<gene>
    <name evidence="6" type="ORF">APTSU1_000731300</name>
</gene>
<evidence type="ECO:0000256" key="3">
    <source>
        <dbReference type="ARBA" id="ARBA00013053"/>
    </source>
</evidence>
<dbReference type="InterPro" id="IPR005786">
    <property type="entry name" value="B_amino_transII"/>
</dbReference>
<comment type="cofactor">
    <cofactor evidence="1">
        <name>pyridoxal 5'-phosphate</name>
        <dbReference type="ChEBI" id="CHEBI:597326"/>
    </cofactor>
</comment>
<dbReference type="PANTHER" id="PTHR11825:SF39">
    <property type="entry name" value="BRANCHED-CHAIN-AMINO-ACID AMINOTRANSFERASE, MITOCHONDRIAL"/>
    <property type="match status" value="1"/>
</dbReference>
<keyword evidence="7" id="KW-1185">Reference proteome</keyword>
<dbReference type="InterPro" id="IPR036038">
    <property type="entry name" value="Aminotransferase-like"/>
</dbReference>
<dbReference type="PANTHER" id="PTHR11825">
    <property type="entry name" value="SUBGROUP IIII AMINOTRANSFERASE"/>
    <property type="match status" value="1"/>
</dbReference>
<dbReference type="Gene3D" id="3.30.470.10">
    <property type="match status" value="1"/>
</dbReference>